<sequence length="282" mass="31480">MTDTESTAFGETFMELVPPPLPGRPATPPPQCPELDLSITLSLDQLELPERCADGDGVRERGRPHTRQRQVRFAVSPSCSVDQPLITTVIPQTCDNQSRAEKPNSKEKQKGRRGHHPTEVSDQSGTSLLEGAELNTTLALKAELRQLEEAEFDAQKAVQEKMQNSTLTRECIRVRASQGLNFPRSQHLYRALVSVSLSHDQLISQVLRDRPGLTPPTVTYNSKFHSLPAEGPDLFAFYSPQQLIRETPLLPGDQIPVASPCPVPRPSHATFHLHERHRQWDV</sequence>
<feature type="region of interest" description="Disordered" evidence="5">
    <location>
        <begin position="50"/>
        <end position="71"/>
    </location>
</feature>
<proteinExistence type="inferred from homology"/>
<dbReference type="InterPro" id="IPR033590">
    <property type="entry name" value="PPP1R35"/>
</dbReference>
<evidence type="ECO:0000256" key="1">
    <source>
        <dbReference type="ARBA" id="ARBA00004114"/>
    </source>
</evidence>
<evidence type="ECO:0000313" key="8">
    <source>
        <dbReference type="Proteomes" id="UP000314983"/>
    </source>
</evidence>
<dbReference type="AlphaFoldDB" id="A0A4W4EM74"/>
<reference evidence="8" key="1">
    <citation type="journal article" date="2014" name="Science">
        <title>Nonhuman genetics. Genomic basis for the convergent evolution of electric organs.</title>
        <authorList>
            <person name="Gallant J.R."/>
            <person name="Traeger L.L."/>
            <person name="Volkening J.D."/>
            <person name="Moffett H."/>
            <person name="Chen P.H."/>
            <person name="Novina C.D."/>
            <person name="Phillips G.N.Jr."/>
            <person name="Anand R."/>
            <person name="Wells G.B."/>
            <person name="Pinch M."/>
            <person name="Guth R."/>
            <person name="Unguez G.A."/>
            <person name="Albert J.S."/>
            <person name="Zakon H.H."/>
            <person name="Samanta M.P."/>
            <person name="Sussman M.R."/>
        </authorList>
    </citation>
    <scope>NUCLEOTIDE SEQUENCE [LARGE SCALE GENOMIC DNA]</scope>
</reference>
<evidence type="ECO:0000313" key="7">
    <source>
        <dbReference type="Ensembl" id="ENSEEEP00000012982.1"/>
    </source>
</evidence>
<feature type="compositionally biased region" description="Basic and acidic residues" evidence="5">
    <location>
        <begin position="50"/>
        <end position="63"/>
    </location>
</feature>
<keyword evidence="8" id="KW-1185">Reference proteome</keyword>
<evidence type="ECO:0000259" key="6">
    <source>
        <dbReference type="Pfam" id="PF15503"/>
    </source>
</evidence>
<dbReference type="Proteomes" id="UP000314983">
    <property type="component" value="Chromosome 22"/>
</dbReference>
<dbReference type="Ensembl" id="ENSEEET00000013131.2">
    <property type="protein sequence ID" value="ENSEEEP00000012982.1"/>
    <property type="gene ID" value="ENSEEEG00000006526.2"/>
</dbReference>
<reference evidence="8" key="2">
    <citation type="journal article" date="2017" name="Sci. Adv.">
        <title>A tail of two voltages: Proteomic comparison of the three electric organs of the electric eel.</title>
        <authorList>
            <person name="Traeger L.L."/>
            <person name="Sabat G."/>
            <person name="Barrett-Wilt G.A."/>
            <person name="Wells G.B."/>
            <person name="Sussman M.R."/>
        </authorList>
    </citation>
    <scope>NUCLEOTIDE SEQUENCE [LARGE SCALE GENOMIC DNA]</scope>
</reference>
<reference evidence="7" key="3">
    <citation type="submission" date="2020-05" db="EMBL/GenBank/DDBJ databases">
        <title>Electrophorus electricus (electric eel) genome, fEleEle1, primary haplotype.</title>
        <authorList>
            <person name="Myers G."/>
            <person name="Meyer A."/>
            <person name="Fedrigo O."/>
            <person name="Formenti G."/>
            <person name="Rhie A."/>
            <person name="Tracey A."/>
            <person name="Sims Y."/>
            <person name="Jarvis E.D."/>
        </authorList>
    </citation>
    <scope>NUCLEOTIDE SEQUENCE [LARGE SCALE GENOMIC DNA]</scope>
</reference>
<dbReference type="GO" id="GO:0045724">
    <property type="term" value="P:positive regulation of cilium assembly"/>
    <property type="evidence" value="ECO:0007669"/>
    <property type="project" value="TreeGrafter"/>
</dbReference>
<dbReference type="OrthoDB" id="8942190at2759"/>
<evidence type="ECO:0000256" key="2">
    <source>
        <dbReference type="ARBA" id="ARBA00022490"/>
    </source>
</evidence>
<dbReference type="STRING" id="8005.ENSEEEP00000012982"/>
<dbReference type="OMA" id="MMGCEEP"/>
<accession>A0A4W4EM74</accession>
<reference evidence="7" key="4">
    <citation type="submission" date="2025-08" db="UniProtKB">
        <authorList>
            <consortium name="Ensembl"/>
        </authorList>
    </citation>
    <scope>IDENTIFICATION</scope>
</reference>
<keyword evidence="3" id="KW-0206">Cytoskeleton</keyword>
<name>A0A4W4EM74_ELEEL</name>
<feature type="region of interest" description="Disordered" evidence="5">
    <location>
        <begin position="94"/>
        <end position="129"/>
    </location>
</feature>
<dbReference type="PANTHER" id="PTHR28625:SF1">
    <property type="entry name" value="PROTEIN PHOSPHATASE 1 REGULATORY SUBUNIT 35"/>
    <property type="match status" value="1"/>
</dbReference>
<dbReference type="GO" id="GO:1903724">
    <property type="term" value="P:positive regulation of centriole elongation"/>
    <property type="evidence" value="ECO:0007669"/>
    <property type="project" value="TreeGrafter"/>
</dbReference>
<dbReference type="Pfam" id="PF15503">
    <property type="entry name" value="PPP1R35_C"/>
    <property type="match status" value="1"/>
</dbReference>
<feature type="domain" description="Protein phosphatase 1 regulatory subunit 35 C-terminal" evidence="6">
    <location>
        <begin position="133"/>
        <end position="277"/>
    </location>
</feature>
<dbReference type="GO" id="GO:0019902">
    <property type="term" value="F:phosphatase binding"/>
    <property type="evidence" value="ECO:0007669"/>
    <property type="project" value="InterPro"/>
</dbReference>
<dbReference type="RefSeq" id="XP_026852393.1">
    <property type="nucleotide sequence ID" value="XM_026996592.2"/>
</dbReference>
<comment type="subcellular location">
    <subcellularLocation>
        <location evidence="1">Cytoplasm</location>
        <location evidence="1">Cytoskeleton</location>
        <location evidence="1">Microtubule organizing center</location>
        <location evidence="1">Centrosome</location>
        <location evidence="1">Centriole</location>
    </subcellularLocation>
</comment>
<feature type="compositionally biased region" description="Basic and acidic residues" evidence="5">
    <location>
        <begin position="98"/>
        <end position="108"/>
    </location>
</feature>
<comment type="similarity">
    <text evidence="4">Belongs to the PPP1R35 family.</text>
</comment>
<keyword evidence="2" id="KW-0963">Cytoplasm</keyword>
<reference evidence="7" key="5">
    <citation type="submission" date="2025-09" db="UniProtKB">
        <authorList>
            <consortium name="Ensembl"/>
        </authorList>
    </citation>
    <scope>IDENTIFICATION</scope>
</reference>
<organism evidence="7 8">
    <name type="scientific">Electrophorus electricus</name>
    <name type="common">Electric eel</name>
    <name type="synonym">Gymnotus electricus</name>
    <dbReference type="NCBI Taxonomy" id="8005"/>
    <lineage>
        <taxon>Eukaryota</taxon>
        <taxon>Metazoa</taxon>
        <taxon>Chordata</taxon>
        <taxon>Craniata</taxon>
        <taxon>Vertebrata</taxon>
        <taxon>Euteleostomi</taxon>
        <taxon>Actinopterygii</taxon>
        <taxon>Neopterygii</taxon>
        <taxon>Teleostei</taxon>
        <taxon>Ostariophysi</taxon>
        <taxon>Gymnotiformes</taxon>
        <taxon>Gymnotoidei</taxon>
        <taxon>Gymnotidae</taxon>
        <taxon>Electrophorus</taxon>
    </lineage>
</organism>
<protein>
    <recommendedName>
        <fullName evidence="6">Protein phosphatase 1 regulatory subunit 35 C-terminal domain-containing protein</fullName>
    </recommendedName>
</protein>
<evidence type="ECO:0000256" key="4">
    <source>
        <dbReference type="ARBA" id="ARBA00029452"/>
    </source>
</evidence>
<evidence type="ECO:0000256" key="3">
    <source>
        <dbReference type="ARBA" id="ARBA00023212"/>
    </source>
</evidence>
<dbReference type="PANTHER" id="PTHR28625">
    <property type="entry name" value="PROTEIN PHOSPHATASE 1 REGULATORY SUBUNIT 35"/>
    <property type="match status" value="1"/>
</dbReference>
<dbReference type="GO" id="GO:0005814">
    <property type="term" value="C:centriole"/>
    <property type="evidence" value="ECO:0007669"/>
    <property type="project" value="UniProtKB-SubCell"/>
</dbReference>
<dbReference type="GeneID" id="113568393"/>
<feature type="compositionally biased region" description="Pro residues" evidence="5">
    <location>
        <begin position="17"/>
        <end position="32"/>
    </location>
</feature>
<feature type="region of interest" description="Disordered" evidence="5">
    <location>
        <begin position="1"/>
        <end position="35"/>
    </location>
</feature>
<evidence type="ECO:0000256" key="5">
    <source>
        <dbReference type="SAM" id="MobiDB-lite"/>
    </source>
</evidence>
<dbReference type="InterPro" id="IPR029135">
    <property type="entry name" value="PPP1R35_C"/>
</dbReference>
<dbReference type="GeneTree" id="ENSGT00940000167671"/>
<gene>
    <name evidence="7" type="primary">PPP1R35</name>
</gene>